<sequence>MTIFGENQCFKDFRQRNLQDVVPKADRENHIELQIYNRKEYYLKRWFKCGIDGAFFVAEITTQLPNYNRSSVVETSGVSKIKFEFHYGSSRVRHALGFIQNGKLTNLAMSRCLLVMYGNPDLLFLDRSWHAIIKYCVDNDGYIGDLPATLSDPTIKL</sequence>
<organism evidence="1 2">
    <name type="scientific">Glossina palpalis gambiensis</name>
    <dbReference type="NCBI Taxonomy" id="67801"/>
    <lineage>
        <taxon>Eukaryota</taxon>
        <taxon>Metazoa</taxon>
        <taxon>Ecdysozoa</taxon>
        <taxon>Arthropoda</taxon>
        <taxon>Hexapoda</taxon>
        <taxon>Insecta</taxon>
        <taxon>Pterygota</taxon>
        <taxon>Neoptera</taxon>
        <taxon>Endopterygota</taxon>
        <taxon>Diptera</taxon>
        <taxon>Brachycera</taxon>
        <taxon>Muscomorpha</taxon>
        <taxon>Hippoboscoidea</taxon>
        <taxon>Glossinidae</taxon>
        <taxon>Glossina</taxon>
    </lineage>
</organism>
<proteinExistence type="predicted"/>
<name>A0A1B0AKR4_9MUSC</name>
<evidence type="ECO:0008006" key="3">
    <source>
        <dbReference type="Google" id="ProtNLM"/>
    </source>
</evidence>
<accession>A0A1B0AKR4</accession>
<protein>
    <recommendedName>
        <fullName evidence="3">RNA helicase</fullName>
    </recommendedName>
</protein>
<dbReference type="AlphaFoldDB" id="A0A1B0AKR4"/>
<dbReference type="Proteomes" id="UP000092460">
    <property type="component" value="Unassembled WGS sequence"/>
</dbReference>
<dbReference type="VEuPathDB" id="VectorBase:GPPI000283"/>
<dbReference type="EMBL" id="JXJN01026991">
    <property type="status" value="NOT_ANNOTATED_CDS"/>
    <property type="molecule type" value="Genomic_DNA"/>
</dbReference>
<evidence type="ECO:0000313" key="2">
    <source>
        <dbReference type="Proteomes" id="UP000092460"/>
    </source>
</evidence>
<keyword evidence="2" id="KW-1185">Reference proteome</keyword>
<evidence type="ECO:0000313" key="1">
    <source>
        <dbReference type="EnsemblMetazoa" id="GPPI000283-PA"/>
    </source>
</evidence>
<reference evidence="2" key="1">
    <citation type="submission" date="2015-01" db="EMBL/GenBank/DDBJ databases">
        <authorList>
            <person name="Aksoy S."/>
            <person name="Warren W."/>
            <person name="Wilson R.K."/>
        </authorList>
    </citation>
    <scope>NUCLEOTIDE SEQUENCE [LARGE SCALE GENOMIC DNA]</scope>
    <source>
        <strain evidence="2">IAEA</strain>
    </source>
</reference>
<dbReference type="EnsemblMetazoa" id="GPPI000283-RA">
    <property type="protein sequence ID" value="GPPI000283-PA"/>
    <property type="gene ID" value="GPPI000283"/>
</dbReference>
<reference evidence="1" key="2">
    <citation type="submission" date="2020-05" db="UniProtKB">
        <authorList>
            <consortium name="EnsemblMetazoa"/>
        </authorList>
    </citation>
    <scope>IDENTIFICATION</scope>
    <source>
        <strain evidence="1">IAEA</strain>
    </source>
</reference>